<dbReference type="EMBL" id="CDHN01000002">
    <property type="protein sequence ID" value="CEJ89629.1"/>
    <property type="molecule type" value="Genomic_DNA"/>
</dbReference>
<sequence length="170" mass="16607">MKVSTIAYLGMAATASALESLTEYTNDIPSCAVSALRDAMKTEGCDLSSIDGKDFDCLCKHSSAIITIVVPKISTVCTADFSQAIGGICGLWEIYSTTASDYAQATKALGDKLGGSGGGSAATPTASAGNAPSGNSAAASPSSTKNAAVAPTVGAAMGIIGGAAAMAALL</sequence>
<protein>
    <recommendedName>
        <fullName evidence="4">Extracellular membrane protein CFEM domain-containing protein</fullName>
    </recommendedName>
</protein>
<organism evidence="2 3">
    <name type="scientific">[Torrubiella] hemipterigena</name>
    <dbReference type="NCBI Taxonomy" id="1531966"/>
    <lineage>
        <taxon>Eukaryota</taxon>
        <taxon>Fungi</taxon>
        <taxon>Dikarya</taxon>
        <taxon>Ascomycota</taxon>
        <taxon>Pezizomycotina</taxon>
        <taxon>Sordariomycetes</taxon>
        <taxon>Hypocreomycetidae</taxon>
        <taxon>Hypocreales</taxon>
        <taxon>Clavicipitaceae</taxon>
        <taxon>Clavicipitaceae incertae sedis</taxon>
        <taxon>'Torrubiella' clade</taxon>
    </lineage>
</organism>
<reference evidence="2 3" key="1">
    <citation type="journal article" date="2015" name="Genome Announc.">
        <title>Draft Genome Sequence and Gene Annotation of the Entomopathogenic Fungus Verticillium hemipterigenum.</title>
        <authorList>
            <person name="Horn F."/>
            <person name="Habel A."/>
            <person name="Scharf D.H."/>
            <person name="Dworschak J."/>
            <person name="Brakhage A.A."/>
            <person name="Guthke R."/>
            <person name="Hertweck C."/>
            <person name="Linde J."/>
        </authorList>
    </citation>
    <scope>NUCLEOTIDE SEQUENCE [LARGE SCALE GENOMIC DNA]</scope>
</reference>
<dbReference type="HOGENOM" id="CLU_139290_0_0_1"/>
<dbReference type="AlphaFoldDB" id="A0A0A1T491"/>
<feature type="region of interest" description="Disordered" evidence="1">
    <location>
        <begin position="120"/>
        <end position="143"/>
    </location>
</feature>
<evidence type="ECO:0000256" key="1">
    <source>
        <dbReference type="SAM" id="MobiDB-lite"/>
    </source>
</evidence>
<dbReference type="OrthoDB" id="4869264at2759"/>
<proteinExistence type="predicted"/>
<name>A0A0A1T491_9HYPO</name>
<evidence type="ECO:0008006" key="4">
    <source>
        <dbReference type="Google" id="ProtNLM"/>
    </source>
</evidence>
<accession>A0A0A1T491</accession>
<keyword evidence="3" id="KW-1185">Reference proteome</keyword>
<gene>
    <name evidence="2" type="ORF">VHEMI05463</name>
</gene>
<feature type="compositionally biased region" description="Low complexity" evidence="1">
    <location>
        <begin position="121"/>
        <end position="143"/>
    </location>
</feature>
<evidence type="ECO:0000313" key="3">
    <source>
        <dbReference type="Proteomes" id="UP000039046"/>
    </source>
</evidence>
<evidence type="ECO:0000313" key="2">
    <source>
        <dbReference type="EMBL" id="CEJ89629.1"/>
    </source>
</evidence>
<dbReference type="Proteomes" id="UP000039046">
    <property type="component" value="Unassembled WGS sequence"/>
</dbReference>
<dbReference type="STRING" id="1531966.A0A0A1T491"/>